<evidence type="ECO:0000313" key="4">
    <source>
        <dbReference type="Proteomes" id="UP001642540"/>
    </source>
</evidence>
<evidence type="ECO:0000256" key="2">
    <source>
        <dbReference type="SAM" id="Phobius"/>
    </source>
</evidence>
<keyword evidence="2" id="KW-0472">Membrane</keyword>
<feature type="region of interest" description="Disordered" evidence="1">
    <location>
        <begin position="151"/>
        <end position="181"/>
    </location>
</feature>
<accession>A0ABP1R172</accession>
<keyword evidence="2" id="KW-0812">Transmembrane</keyword>
<name>A0ABP1R172_9HEXA</name>
<keyword evidence="2" id="KW-1133">Transmembrane helix</keyword>
<reference evidence="3 4" key="1">
    <citation type="submission" date="2024-08" db="EMBL/GenBank/DDBJ databases">
        <authorList>
            <person name="Cucini C."/>
            <person name="Frati F."/>
        </authorList>
    </citation>
    <scope>NUCLEOTIDE SEQUENCE [LARGE SCALE GENOMIC DNA]</scope>
</reference>
<keyword evidence="4" id="KW-1185">Reference proteome</keyword>
<feature type="transmembrane region" description="Helical" evidence="2">
    <location>
        <begin position="193"/>
        <end position="216"/>
    </location>
</feature>
<evidence type="ECO:0000256" key="1">
    <source>
        <dbReference type="SAM" id="MobiDB-lite"/>
    </source>
</evidence>
<organism evidence="3 4">
    <name type="scientific">Orchesella dallaii</name>
    <dbReference type="NCBI Taxonomy" id="48710"/>
    <lineage>
        <taxon>Eukaryota</taxon>
        <taxon>Metazoa</taxon>
        <taxon>Ecdysozoa</taxon>
        <taxon>Arthropoda</taxon>
        <taxon>Hexapoda</taxon>
        <taxon>Collembola</taxon>
        <taxon>Entomobryomorpha</taxon>
        <taxon>Entomobryoidea</taxon>
        <taxon>Orchesellidae</taxon>
        <taxon>Orchesellinae</taxon>
        <taxon>Orchesella</taxon>
    </lineage>
</organism>
<protein>
    <submittedName>
        <fullName evidence="3">Uncharacterized protein</fullName>
    </submittedName>
</protein>
<gene>
    <name evidence="3" type="ORF">ODALV1_LOCUS17515</name>
</gene>
<feature type="region of interest" description="Disordered" evidence="1">
    <location>
        <begin position="267"/>
        <end position="300"/>
    </location>
</feature>
<dbReference type="Proteomes" id="UP001642540">
    <property type="component" value="Unassembled WGS sequence"/>
</dbReference>
<comment type="caution">
    <text evidence="3">The sequence shown here is derived from an EMBL/GenBank/DDBJ whole genome shotgun (WGS) entry which is preliminary data.</text>
</comment>
<feature type="compositionally biased region" description="Low complexity" evidence="1">
    <location>
        <begin position="160"/>
        <end position="169"/>
    </location>
</feature>
<evidence type="ECO:0000313" key="3">
    <source>
        <dbReference type="EMBL" id="CAL8117060.1"/>
    </source>
</evidence>
<proteinExistence type="predicted"/>
<sequence length="340" mass="38003">MVELEKVVFFISFSVEVWKQIITSATEEFIEVFTNPETNFFLVVVLNSASIFNDHESEYLKQRVRNTVDFTDKFCAHLKQRFYFLEAINILLNPKNPNLLNYQLKIRKIVITLLQDKIVKIDCPEKPTIGSSLAELLTLLKAKEFRVKLESQSTEEDISESSPSSSSPENQPLKPNPGAIVDSVKNRSRKLSLLAGIKIAMGSIIILLFFGSFMAFGGTIRETPKNNTFSSTVGSAIASLEPNVTDKTIDEVISIPPSETLKETVADKSTRDNSGSIFQPNPPIPIKNNGILPEKNSSEPEKVKTKLVGRVVYVNSTKSMKDKTLEICDPNFHTTLIEND</sequence>
<dbReference type="EMBL" id="CAXLJM020000053">
    <property type="protein sequence ID" value="CAL8117060.1"/>
    <property type="molecule type" value="Genomic_DNA"/>
</dbReference>